<proteinExistence type="inferred from homology"/>
<organism evidence="9 10">
    <name type="scientific">Peptostreptococcus porci</name>
    <dbReference type="NCBI Taxonomy" id="2652282"/>
    <lineage>
        <taxon>Bacteria</taxon>
        <taxon>Bacillati</taxon>
        <taxon>Bacillota</taxon>
        <taxon>Clostridia</taxon>
        <taxon>Peptostreptococcales</taxon>
        <taxon>Peptostreptococcaceae</taxon>
        <taxon>Peptostreptococcus</taxon>
    </lineage>
</organism>
<dbReference type="EMBL" id="VUNE01000004">
    <property type="protein sequence ID" value="MST62969.1"/>
    <property type="molecule type" value="Genomic_DNA"/>
</dbReference>
<evidence type="ECO:0000313" key="10">
    <source>
        <dbReference type="Proteomes" id="UP000440713"/>
    </source>
</evidence>
<protein>
    <submittedName>
        <fullName evidence="9">Lipopolysaccharide chain length-determining protein</fullName>
    </submittedName>
</protein>
<keyword evidence="10" id="KW-1185">Reference proteome</keyword>
<sequence length="229" mass="26152">MKLENEIYVIDILNGVKKHLKFIILFTIVCMGISIFVNKFVVTPEYNAITTMIIGKTKGAESDKNIEYNDLMVNQKLVTTYSEIIKSKMIEEQVIKNLKLDLEYEQMKNMVEVNTVKETEIIHISVNDTDPQRAMKIANETADVFKKEIKNIMSIDNVIILEDASKPKMPVNPNVVKNTALVGIVAFTISCIYAIYRELTDSTFRKPEELQERYGIPVIGIIPDMKRGK</sequence>
<evidence type="ECO:0000256" key="7">
    <source>
        <dbReference type="SAM" id="Phobius"/>
    </source>
</evidence>
<reference evidence="9 10" key="1">
    <citation type="submission" date="2019-08" db="EMBL/GenBank/DDBJ databases">
        <title>In-depth cultivation of the pig gut microbiome towards novel bacterial diversity and tailored functional studies.</title>
        <authorList>
            <person name="Wylensek D."/>
            <person name="Hitch T.C.A."/>
            <person name="Clavel T."/>
        </authorList>
    </citation>
    <scope>NUCLEOTIDE SEQUENCE [LARGE SCALE GENOMIC DNA]</scope>
    <source>
        <strain evidence="9 10">WCA-SAB-591-4A-A</strain>
    </source>
</reference>
<dbReference type="RefSeq" id="WP_154538441.1">
    <property type="nucleotide sequence ID" value="NZ_VUNE01000004.1"/>
</dbReference>
<evidence type="ECO:0000256" key="2">
    <source>
        <dbReference type="ARBA" id="ARBA00006683"/>
    </source>
</evidence>
<dbReference type="InterPro" id="IPR003856">
    <property type="entry name" value="LPS_length_determ_N"/>
</dbReference>
<keyword evidence="5 7" id="KW-1133">Transmembrane helix</keyword>
<dbReference type="GO" id="GO:0004713">
    <property type="term" value="F:protein tyrosine kinase activity"/>
    <property type="evidence" value="ECO:0007669"/>
    <property type="project" value="TreeGrafter"/>
</dbReference>
<evidence type="ECO:0000256" key="5">
    <source>
        <dbReference type="ARBA" id="ARBA00022989"/>
    </source>
</evidence>
<comment type="similarity">
    <text evidence="2">Belongs to the CpsC/CapA family.</text>
</comment>
<dbReference type="PANTHER" id="PTHR32309">
    <property type="entry name" value="TYROSINE-PROTEIN KINASE"/>
    <property type="match status" value="1"/>
</dbReference>
<evidence type="ECO:0000256" key="3">
    <source>
        <dbReference type="ARBA" id="ARBA00022475"/>
    </source>
</evidence>
<dbReference type="Proteomes" id="UP000440713">
    <property type="component" value="Unassembled WGS sequence"/>
</dbReference>
<feature type="transmembrane region" description="Helical" evidence="7">
    <location>
        <begin position="20"/>
        <end position="37"/>
    </location>
</feature>
<evidence type="ECO:0000259" key="8">
    <source>
        <dbReference type="Pfam" id="PF02706"/>
    </source>
</evidence>
<evidence type="ECO:0000313" key="9">
    <source>
        <dbReference type="EMBL" id="MST62969.1"/>
    </source>
</evidence>
<name>A0A6N7XIP3_9FIRM</name>
<dbReference type="PANTHER" id="PTHR32309:SF13">
    <property type="entry name" value="FERRIC ENTEROBACTIN TRANSPORT PROTEIN FEPE"/>
    <property type="match status" value="1"/>
</dbReference>
<feature type="domain" description="Polysaccharide chain length determinant N-terminal" evidence="8">
    <location>
        <begin position="5"/>
        <end position="98"/>
    </location>
</feature>
<dbReference type="GO" id="GO:0005886">
    <property type="term" value="C:plasma membrane"/>
    <property type="evidence" value="ECO:0007669"/>
    <property type="project" value="UniProtKB-SubCell"/>
</dbReference>
<gene>
    <name evidence="9" type="ORF">FYJ71_08290</name>
</gene>
<accession>A0A6N7XIP3</accession>
<comment type="subcellular location">
    <subcellularLocation>
        <location evidence="1">Cell membrane</location>
        <topology evidence="1">Multi-pass membrane protein</topology>
    </subcellularLocation>
</comment>
<evidence type="ECO:0000256" key="4">
    <source>
        <dbReference type="ARBA" id="ARBA00022692"/>
    </source>
</evidence>
<evidence type="ECO:0000256" key="6">
    <source>
        <dbReference type="ARBA" id="ARBA00023136"/>
    </source>
</evidence>
<keyword evidence="3" id="KW-1003">Cell membrane</keyword>
<keyword evidence="4 7" id="KW-0812">Transmembrane</keyword>
<keyword evidence="6 7" id="KW-0472">Membrane</keyword>
<evidence type="ECO:0000256" key="1">
    <source>
        <dbReference type="ARBA" id="ARBA00004651"/>
    </source>
</evidence>
<comment type="caution">
    <text evidence="9">The sequence shown here is derived from an EMBL/GenBank/DDBJ whole genome shotgun (WGS) entry which is preliminary data.</text>
</comment>
<dbReference type="InterPro" id="IPR050445">
    <property type="entry name" value="Bact_polysacc_biosynth/exp"/>
</dbReference>
<feature type="transmembrane region" description="Helical" evidence="7">
    <location>
        <begin position="175"/>
        <end position="196"/>
    </location>
</feature>
<dbReference type="AlphaFoldDB" id="A0A6N7XIP3"/>
<dbReference type="Pfam" id="PF02706">
    <property type="entry name" value="Wzz"/>
    <property type="match status" value="1"/>
</dbReference>